<dbReference type="RefSeq" id="XP_043180446.1">
    <property type="nucleotide sequence ID" value="XM_043329000.1"/>
</dbReference>
<feature type="compositionally biased region" description="Basic and acidic residues" evidence="1">
    <location>
        <begin position="183"/>
        <end position="194"/>
    </location>
</feature>
<feature type="compositionally biased region" description="Basic and acidic residues" evidence="1">
    <location>
        <begin position="1139"/>
        <end position="1163"/>
    </location>
</feature>
<proteinExistence type="predicted"/>
<feature type="region of interest" description="Disordered" evidence="1">
    <location>
        <begin position="340"/>
        <end position="359"/>
    </location>
</feature>
<feature type="compositionally biased region" description="Basic and acidic residues" evidence="1">
    <location>
        <begin position="584"/>
        <end position="597"/>
    </location>
</feature>
<gene>
    <name evidence="3" type="ORF">RhiXN_09184</name>
</gene>
<feature type="region of interest" description="Disordered" evidence="1">
    <location>
        <begin position="731"/>
        <end position="758"/>
    </location>
</feature>
<protein>
    <recommendedName>
        <fullName evidence="2">PH domain-containing protein</fullName>
    </recommendedName>
</protein>
<dbReference type="InterPro" id="IPR011993">
    <property type="entry name" value="PH-like_dom_sf"/>
</dbReference>
<dbReference type="EMBL" id="CP059662">
    <property type="protein sequence ID" value="QRW20209.1"/>
    <property type="molecule type" value="Genomic_DNA"/>
</dbReference>
<evidence type="ECO:0000259" key="2">
    <source>
        <dbReference type="SMART" id="SM00233"/>
    </source>
</evidence>
<feature type="compositionally biased region" description="Polar residues" evidence="1">
    <location>
        <begin position="886"/>
        <end position="900"/>
    </location>
</feature>
<dbReference type="Gene3D" id="3.10.20.90">
    <property type="entry name" value="Phosphatidylinositol 3-kinase Catalytic Subunit, Chain A, domain 1"/>
    <property type="match status" value="1"/>
</dbReference>
<dbReference type="GeneID" id="67031463"/>
<feature type="compositionally biased region" description="Polar residues" evidence="1">
    <location>
        <begin position="1227"/>
        <end position="1253"/>
    </location>
</feature>
<feature type="compositionally biased region" description="Polar residues" evidence="1">
    <location>
        <begin position="139"/>
        <end position="153"/>
    </location>
</feature>
<feature type="compositionally biased region" description="Polar residues" evidence="1">
    <location>
        <begin position="1292"/>
        <end position="1304"/>
    </location>
</feature>
<feature type="compositionally biased region" description="Polar residues" evidence="1">
    <location>
        <begin position="1261"/>
        <end position="1273"/>
    </location>
</feature>
<dbReference type="Gene3D" id="2.30.29.30">
    <property type="entry name" value="Pleckstrin-homology domain (PH domain)/Phosphotyrosine-binding domain (PTB)"/>
    <property type="match status" value="1"/>
</dbReference>
<dbReference type="Proteomes" id="UP000650533">
    <property type="component" value="Chromosome 5"/>
</dbReference>
<dbReference type="SUPFAM" id="SSF50729">
    <property type="entry name" value="PH domain-like"/>
    <property type="match status" value="1"/>
</dbReference>
<organism evidence="3 4">
    <name type="scientific">Rhizoctonia solani</name>
    <dbReference type="NCBI Taxonomy" id="456999"/>
    <lineage>
        <taxon>Eukaryota</taxon>
        <taxon>Fungi</taxon>
        <taxon>Dikarya</taxon>
        <taxon>Basidiomycota</taxon>
        <taxon>Agaricomycotina</taxon>
        <taxon>Agaricomycetes</taxon>
        <taxon>Cantharellales</taxon>
        <taxon>Ceratobasidiaceae</taxon>
        <taxon>Rhizoctonia</taxon>
    </lineage>
</organism>
<feature type="compositionally biased region" description="Basic and acidic residues" evidence="1">
    <location>
        <begin position="1327"/>
        <end position="1337"/>
    </location>
</feature>
<feature type="compositionally biased region" description="Pro residues" evidence="1">
    <location>
        <begin position="1350"/>
        <end position="1361"/>
    </location>
</feature>
<accession>A0A8H8NUN7</accession>
<dbReference type="SMART" id="SM00233">
    <property type="entry name" value="PH"/>
    <property type="match status" value="1"/>
</dbReference>
<dbReference type="PANTHER" id="PTHR38700">
    <property type="entry name" value="YALI0E22418P"/>
    <property type="match status" value="1"/>
</dbReference>
<feature type="region of interest" description="Disordered" evidence="1">
    <location>
        <begin position="947"/>
        <end position="1376"/>
    </location>
</feature>
<feature type="region of interest" description="Disordered" evidence="1">
    <location>
        <begin position="135"/>
        <end position="155"/>
    </location>
</feature>
<feature type="region of interest" description="Disordered" evidence="1">
    <location>
        <begin position="1610"/>
        <end position="1646"/>
    </location>
</feature>
<feature type="compositionally biased region" description="Acidic residues" evidence="1">
    <location>
        <begin position="837"/>
        <end position="868"/>
    </location>
</feature>
<feature type="compositionally biased region" description="Polar residues" evidence="1">
    <location>
        <begin position="37"/>
        <end position="46"/>
    </location>
</feature>
<feature type="compositionally biased region" description="Polar residues" evidence="1">
    <location>
        <begin position="1204"/>
        <end position="1215"/>
    </location>
</feature>
<evidence type="ECO:0000256" key="1">
    <source>
        <dbReference type="SAM" id="MobiDB-lite"/>
    </source>
</evidence>
<feature type="region of interest" description="Disordered" evidence="1">
    <location>
        <begin position="582"/>
        <end position="604"/>
    </location>
</feature>
<dbReference type="InterPro" id="IPR001849">
    <property type="entry name" value="PH_domain"/>
</dbReference>
<feature type="compositionally biased region" description="Polar residues" evidence="1">
    <location>
        <begin position="199"/>
        <end position="213"/>
    </location>
</feature>
<dbReference type="GO" id="GO:0007165">
    <property type="term" value="P:signal transduction"/>
    <property type="evidence" value="ECO:0007669"/>
    <property type="project" value="InterPro"/>
</dbReference>
<feature type="domain" description="PH" evidence="2">
    <location>
        <begin position="1484"/>
        <end position="1590"/>
    </location>
</feature>
<reference evidence="3" key="1">
    <citation type="submission" date="2020-05" db="EMBL/GenBank/DDBJ databases">
        <title>Evolutionary and genomic comparisons of hybrid uninucleate and nonhybrid Rhizoctonia fungi.</title>
        <authorList>
            <person name="Li C."/>
            <person name="Chen X."/>
        </authorList>
    </citation>
    <scope>NUCLEOTIDE SEQUENCE</scope>
    <source>
        <strain evidence="3">AG-1 IA</strain>
    </source>
</reference>
<feature type="compositionally biased region" description="Acidic residues" evidence="1">
    <location>
        <begin position="1056"/>
        <end position="1069"/>
    </location>
</feature>
<feature type="compositionally biased region" description="Polar residues" evidence="1">
    <location>
        <begin position="1610"/>
        <end position="1627"/>
    </location>
</feature>
<evidence type="ECO:0000313" key="4">
    <source>
        <dbReference type="Proteomes" id="UP000650533"/>
    </source>
</evidence>
<dbReference type="PANTHER" id="PTHR38700:SF1">
    <property type="entry name" value="PH DOMAIN-CONTAINING PROTEIN"/>
    <property type="match status" value="1"/>
</dbReference>
<feature type="region of interest" description="Disordered" evidence="1">
    <location>
        <begin position="36"/>
        <end position="83"/>
    </location>
</feature>
<evidence type="ECO:0000313" key="3">
    <source>
        <dbReference type="EMBL" id="QRW20209.1"/>
    </source>
</evidence>
<feature type="compositionally biased region" description="Polar residues" evidence="1">
    <location>
        <begin position="960"/>
        <end position="970"/>
    </location>
</feature>
<name>A0A8H8NUN7_9AGAM</name>
<feature type="region of interest" description="Disordered" evidence="1">
    <location>
        <begin position="450"/>
        <end position="482"/>
    </location>
</feature>
<feature type="region of interest" description="Disordered" evidence="1">
    <location>
        <begin position="170"/>
        <end position="222"/>
    </location>
</feature>
<dbReference type="SUPFAM" id="SSF54236">
    <property type="entry name" value="Ubiquitin-like"/>
    <property type="match status" value="1"/>
</dbReference>
<feature type="region of interest" description="Disordered" evidence="1">
    <location>
        <begin position="382"/>
        <end position="404"/>
    </location>
</feature>
<dbReference type="InterPro" id="IPR029071">
    <property type="entry name" value="Ubiquitin-like_domsf"/>
</dbReference>
<sequence>MLLPPSPAFSRARAESFSIRPALAVLQNTFGGRKRATSVSENASQHSKTRSPVFPRFPGLDPRPRTTSTATVMPPSAKSIPRSQCRLSTRCPELLVYPPSTSTIRAQEESANNLLVHGNHACVDPDRETALLLDDPEGGSTNARSGSISSSTRVGDGLTHLMEQPIISAPRVGAGTSGNIDGRSLDTDIERHPEPLSLDLSSLTQPSMQSASTLHGAHADPSHAAQGENLYLEGTSTTGVTIPSPAASSISSAVVSPTGTAGVVSPTHSVVSLVRDHSFVTVSSARSAVAVSPTRSMILSSQIGSLPSSPVAMSTSLAPYSSPNSISPSHPAMISVPFPASEDNDYTSDDGSASRYPYPLRGEGYSYSRSDAGGYDTPTLYTGTTDTSPSLSVTRIGTSEPPPALRLGPGIGFAGVGTYASGTNVQTGILSLGDNNGAVEGVVGSRSGLGMGARPLTTDSGVSGVDREKDYPREGNGAISPVSHLNVYQEGSSRSIYAESSSPSFRAESSTSRSFQAECSDQSVHAESSSVASGIRARVTSLRAPQALAALIPAFMKRARRKSSRMRDDGVAPRLRGRTASNAKEAEGWVEGAERPGRVGSSCALTESSSIHSPYLASGDEHNISPSSSHLDLLSPDPFASTMALKVGAWSEMYAGRTDSVISSSLPPLLNSVDDRLNVQSEYSGSIYGDDDSEEESSIRIYSHSRGRSLSQPDVYTIPIEPLHQAAPTRRIGRSLDRRRGPGNRRGATLPARPSLPSLSTLTRKNVIVPIPRSAAAARFPSEPWDDIPSRTLYSPATRGLGSLIIPSRPSHSPVRGSPFPRSPMRSLVRMASESSIAEDEDEDEGDEDENENEEDEDENEDVDEGEESAGRVLSGSEDQKVWWSSPPSRVGSSRKSSFVGSYDDPTISLTAPTDPIVRASVASTIQPRESIVSQVSEGLSASVRDSMVSSTSHEEIDVSSESFLQTLNELDTAVTPPPSSRTSSDRSMDTTSSEPMLNEAPAGVGPRNQMGSDGIQGGAEGDYQKQGVSYEWQSGQSKVNFGGNEGDGHCQQAPEDSDSSETGSESESESGQRPWRGRDTHPGPSFPTHSRSQFMPRPPSSNSRTMNREIATPYDSSDDEIPLAQRLPTALKAQKSIRLQDKADREERRQRRLERMNKRAAERATATGGEGGVVAGELAKRLLNVQVGGEHSRDRVPLPSPRSPRQMQSETNLGPGSLLPAPGVRSRTTSNVSYVSRSRTHTRNGSMEQQAPLNPPPGPTSLSRSATLSNRRPSAPDIAPPVPTSKAALSRSGTISRPRGSQDNPRDHGAKGLSRNGTLSRHRGGSKTDDEGESSRVARSRSMRDPSSARPPMPPMPPVETLPVPGRRPSQPEPYVPPVVEQRIYIGDRQRFIVVDIGAPNTTAADVLDMARQRGELDIDETGSWQLWEQSNECGMERPVRDFELITDVLKAWNPEKRVNVLIIRFSSFCSLLKPENIPSSSPLMAGWVMWISRPGKWSKRWLELREHGLFACKNEKGKDRTHLCSLSHFDGYIVTHVPRAPKPYVFAVKSIDISGVFEKEEDSSHIFSCDKNSGELWLARILLARSYILQQERTVLFRPVNAGTTLTSSKSMLSRSGTKKNNVSSRAAGPQYPPPLVQDSTPSPFAQGSLLAKAAANGV</sequence>
<feature type="region of interest" description="Disordered" evidence="1">
    <location>
        <begin position="803"/>
        <end position="912"/>
    </location>
</feature>
<dbReference type="KEGG" id="rsx:RhiXN_09184"/>